<evidence type="ECO:0000256" key="11">
    <source>
        <dbReference type="ARBA" id="ARBA00023136"/>
    </source>
</evidence>
<gene>
    <name evidence="14" type="ORF">BN980_GECA13s00978g</name>
    <name evidence="15" type="ORF">DV451_000339</name>
</gene>
<dbReference type="GO" id="GO:0071555">
    <property type="term" value="P:cell wall organization"/>
    <property type="evidence" value="ECO:0007669"/>
    <property type="project" value="UniProtKB-KW"/>
</dbReference>
<evidence type="ECO:0000256" key="8">
    <source>
        <dbReference type="ARBA" id="ARBA00022824"/>
    </source>
</evidence>
<evidence type="ECO:0000256" key="10">
    <source>
        <dbReference type="ARBA" id="ARBA00022989"/>
    </source>
</evidence>
<evidence type="ECO:0000256" key="2">
    <source>
        <dbReference type="ARBA" id="ARBA00004477"/>
    </source>
</evidence>
<comment type="function">
    <text evidence="1">Chaperone required for the export of the chitin synthase CHS3 from the endoplasmic reticulum.</text>
</comment>
<evidence type="ECO:0000256" key="7">
    <source>
        <dbReference type="ARBA" id="ARBA00022692"/>
    </source>
</evidence>
<dbReference type="OrthoDB" id="2189463at2759"/>
<dbReference type="PANTHER" id="PTHR35329:SF2">
    <property type="entry name" value="CHITIN SYNTHASE EXPORT CHAPERONE"/>
    <property type="match status" value="1"/>
</dbReference>
<organism evidence="14 16">
    <name type="scientific">Geotrichum candidum</name>
    <name type="common">Oospora lactis</name>
    <name type="synonym">Dipodascus geotrichum</name>
    <dbReference type="NCBI Taxonomy" id="1173061"/>
    <lineage>
        <taxon>Eukaryota</taxon>
        <taxon>Fungi</taxon>
        <taxon>Dikarya</taxon>
        <taxon>Ascomycota</taxon>
        <taxon>Saccharomycotina</taxon>
        <taxon>Dipodascomycetes</taxon>
        <taxon>Dipodascales</taxon>
        <taxon>Dipodascaceae</taxon>
        <taxon>Geotrichum</taxon>
    </lineage>
</organism>
<comment type="similarity">
    <text evidence="3">Belongs to the CHS7 family.</text>
</comment>
<dbReference type="STRING" id="1173061.A0A0J9XF81"/>
<name>A0A0J9XF81_GEOCN</name>
<dbReference type="GO" id="GO:0015031">
    <property type="term" value="P:protein transport"/>
    <property type="evidence" value="ECO:0007669"/>
    <property type="project" value="UniProtKB-KW"/>
</dbReference>
<keyword evidence="16" id="KW-1185">Reference proteome</keyword>
<dbReference type="Proteomes" id="UP000242525">
    <property type="component" value="Unassembled WGS sequence"/>
</dbReference>
<feature type="transmembrane region" description="Helical" evidence="13">
    <location>
        <begin position="188"/>
        <end position="210"/>
    </location>
</feature>
<evidence type="ECO:0000313" key="14">
    <source>
        <dbReference type="EMBL" id="CDO55969.1"/>
    </source>
</evidence>
<reference evidence="14 16" key="1">
    <citation type="submission" date="2014-03" db="EMBL/GenBank/DDBJ databases">
        <authorList>
            <person name="Casaregola S."/>
        </authorList>
    </citation>
    <scope>NUCLEOTIDE SEQUENCE [LARGE SCALE GENOMIC DNA]</scope>
    <source>
        <strain evidence="14 16">CLIB 918</strain>
    </source>
</reference>
<reference evidence="15" key="2">
    <citation type="journal article" date="2020" name="Front. Microbiol.">
        <title>Phenotypic and Genetic Characterization of the Cheese Ripening Yeast Geotrichum candidum.</title>
        <authorList>
            <person name="Perkins V."/>
            <person name="Vignola S."/>
            <person name="Lessard M.H."/>
            <person name="Plante P.L."/>
            <person name="Corbeil J."/>
            <person name="Dugat-Bony E."/>
            <person name="Frenette M."/>
            <person name="Labrie S."/>
        </authorList>
    </citation>
    <scope>NUCLEOTIDE SEQUENCE</scope>
    <source>
        <strain evidence="15">LMA-70</strain>
    </source>
</reference>
<evidence type="ECO:0000313" key="16">
    <source>
        <dbReference type="Proteomes" id="UP000242525"/>
    </source>
</evidence>
<dbReference type="EMBL" id="CCBN010000013">
    <property type="protein sequence ID" value="CDO55969.1"/>
    <property type="molecule type" value="Genomic_DNA"/>
</dbReference>
<feature type="transmembrane region" description="Helical" evidence="13">
    <location>
        <begin position="222"/>
        <end position="244"/>
    </location>
</feature>
<evidence type="ECO:0000313" key="15">
    <source>
        <dbReference type="EMBL" id="KAF5104748.1"/>
    </source>
</evidence>
<evidence type="ECO:0000256" key="12">
    <source>
        <dbReference type="ARBA" id="ARBA00023316"/>
    </source>
</evidence>
<protein>
    <recommendedName>
        <fullName evidence="5">Chitin synthase export chaperone</fullName>
    </recommendedName>
</protein>
<feature type="transmembrane region" description="Helical" evidence="13">
    <location>
        <begin position="117"/>
        <end position="143"/>
    </location>
</feature>
<evidence type="ECO:0000256" key="6">
    <source>
        <dbReference type="ARBA" id="ARBA00022448"/>
    </source>
</evidence>
<dbReference type="Proteomes" id="UP000750522">
    <property type="component" value="Unassembled WGS sequence"/>
</dbReference>
<evidence type="ECO:0000256" key="3">
    <source>
        <dbReference type="ARBA" id="ARBA00009274"/>
    </source>
</evidence>
<proteinExistence type="inferred from homology"/>
<evidence type="ECO:0000256" key="5">
    <source>
        <dbReference type="ARBA" id="ARBA00018354"/>
    </source>
</evidence>
<reference evidence="15" key="3">
    <citation type="submission" date="2020-01" db="EMBL/GenBank/DDBJ databases">
        <authorList>
            <person name="Perkins V."/>
            <person name="Lessard M.-H."/>
            <person name="Dugat-Bony E."/>
            <person name="Frenette M."/>
            <person name="Labrie S."/>
        </authorList>
    </citation>
    <scope>NUCLEOTIDE SEQUENCE</scope>
    <source>
        <strain evidence="15">LMA-70</strain>
    </source>
</reference>
<dbReference type="GO" id="GO:0006457">
    <property type="term" value="P:protein folding"/>
    <property type="evidence" value="ECO:0007669"/>
    <property type="project" value="TreeGrafter"/>
</dbReference>
<sequence length="324" mass="36133">MGFGQFDFICTKAALPLCPLVGPYSSNEPTGSAAVGVFAECFARSIDLANTMIFQIGNAFINIGALAVIVIIIINIRTKYTAIGRREILDFFFMYLVVTALSLVIDSGVVPPGSSPYPYFVAVHCGFSSAACWCLMINGLLGFQLWEDGTPRAVMLTRASSIAIWALTFVFALLTFQDWGGAAFSHTQTTALFVVLYILNALFVFIYVVSQIVLTIFVLRDLWAFGAVALGIIFFIIGQVLLYAFSKVICTNVKHYLDGLFFASLCNVFTIMMVYKYWDMITTEDLEFSVSNKESTWEVKELLEDSRRYDNDSDYNSVYPSNHY</sequence>
<dbReference type="Pfam" id="PF12271">
    <property type="entry name" value="Chs7"/>
    <property type="match status" value="1"/>
</dbReference>
<keyword evidence="8" id="KW-0256">Endoplasmic reticulum</keyword>
<feature type="transmembrane region" description="Helical" evidence="13">
    <location>
        <begin position="256"/>
        <end position="275"/>
    </location>
</feature>
<feature type="transmembrane region" description="Helical" evidence="13">
    <location>
        <begin position="155"/>
        <end position="176"/>
    </location>
</feature>
<evidence type="ECO:0000256" key="4">
    <source>
        <dbReference type="ARBA" id="ARBA00011864"/>
    </source>
</evidence>
<feature type="transmembrane region" description="Helical" evidence="13">
    <location>
        <begin position="52"/>
        <end position="76"/>
    </location>
</feature>
<dbReference type="PANTHER" id="PTHR35329">
    <property type="entry name" value="CHITIN SYNTHASE EXPORT CHAPERONE"/>
    <property type="match status" value="1"/>
</dbReference>
<keyword evidence="6" id="KW-0813">Transport</keyword>
<keyword evidence="11 13" id="KW-0472">Membrane</keyword>
<evidence type="ECO:0000256" key="13">
    <source>
        <dbReference type="SAM" id="Phobius"/>
    </source>
</evidence>
<keyword evidence="9" id="KW-0653">Protein transport</keyword>
<keyword evidence="10 13" id="KW-1133">Transmembrane helix</keyword>
<dbReference type="AlphaFoldDB" id="A0A0J9XF81"/>
<dbReference type="InterPro" id="IPR022057">
    <property type="entry name" value="Chs7"/>
</dbReference>
<comment type="caution">
    <text evidence="14">The sequence shown here is derived from an EMBL/GenBank/DDBJ whole genome shotgun (WGS) entry which is preliminary data.</text>
</comment>
<dbReference type="GO" id="GO:0051082">
    <property type="term" value="F:unfolded protein binding"/>
    <property type="evidence" value="ECO:0007669"/>
    <property type="project" value="TreeGrafter"/>
</dbReference>
<feature type="transmembrane region" description="Helical" evidence="13">
    <location>
        <begin position="88"/>
        <end position="105"/>
    </location>
</feature>
<evidence type="ECO:0000256" key="1">
    <source>
        <dbReference type="ARBA" id="ARBA00002732"/>
    </source>
</evidence>
<comment type="subunit">
    <text evidence="4">Interacts with CHS3.</text>
</comment>
<comment type="subcellular location">
    <subcellularLocation>
        <location evidence="2">Endoplasmic reticulum membrane</location>
        <topology evidence="2">Multi-pass membrane protein</topology>
    </subcellularLocation>
</comment>
<keyword evidence="7 13" id="KW-0812">Transmembrane</keyword>
<accession>A0A0J9XF81</accession>
<keyword evidence="12" id="KW-0961">Cell wall biogenesis/degradation</keyword>
<dbReference type="EMBL" id="QQZK01000004">
    <property type="protein sequence ID" value="KAF5104748.1"/>
    <property type="molecule type" value="Genomic_DNA"/>
</dbReference>
<dbReference type="GO" id="GO:0005789">
    <property type="term" value="C:endoplasmic reticulum membrane"/>
    <property type="evidence" value="ECO:0007669"/>
    <property type="project" value="UniProtKB-SubCell"/>
</dbReference>
<evidence type="ECO:0000256" key="9">
    <source>
        <dbReference type="ARBA" id="ARBA00022927"/>
    </source>
</evidence>